<dbReference type="KEGG" id="rhoz:GXP67_36770"/>
<feature type="domain" description="Putative collagen-binding" evidence="1">
    <location>
        <begin position="19"/>
        <end position="101"/>
    </location>
</feature>
<evidence type="ECO:0000259" key="1">
    <source>
        <dbReference type="Pfam" id="PF12904"/>
    </source>
</evidence>
<dbReference type="EMBL" id="CP048222">
    <property type="protein sequence ID" value="QHT71826.1"/>
    <property type="molecule type" value="Genomic_DNA"/>
</dbReference>
<accession>A0A6C0GUZ2</accession>
<protein>
    <recommendedName>
        <fullName evidence="1">Putative collagen-binding domain-containing protein</fullName>
    </recommendedName>
</protein>
<reference evidence="2 3" key="1">
    <citation type="submission" date="2020-01" db="EMBL/GenBank/DDBJ databases">
        <authorList>
            <person name="Kim M.K."/>
        </authorList>
    </citation>
    <scope>NUCLEOTIDE SEQUENCE [LARGE SCALE GENOMIC DNA]</scope>
    <source>
        <strain evidence="2 3">172606-1</strain>
    </source>
</reference>
<name>A0A6C0GUZ2_9BACT</name>
<sequence>MIESRPSENYLTDASYHYSGQGEAYQRLEAIRDSKSKFIMVYLPVSIEINLLCIPSKRIVAWWYNPTNGKALKIGTLTKKPLMKFIPTQAADHSDWVLVLDNSEINYTAPGI</sequence>
<dbReference type="Proteomes" id="UP000480178">
    <property type="component" value="Chromosome"/>
</dbReference>
<organism evidence="2 3">
    <name type="scientific">Rhodocytophaga rosea</name>
    <dbReference type="NCBI Taxonomy" id="2704465"/>
    <lineage>
        <taxon>Bacteria</taxon>
        <taxon>Pseudomonadati</taxon>
        <taxon>Bacteroidota</taxon>
        <taxon>Cytophagia</taxon>
        <taxon>Cytophagales</taxon>
        <taxon>Rhodocytophagaceae</taxon>
        <taxon>Rhodocytophaga</taxon>
    </lineage>
</organism>
<dbReference type="RefSeq" id="WP_162447742.1">
    <property type="nucleotide sequence ID" value="NZ_CP048222.1"/>
</dbReference>
<proteinExistence type="predicted"/>
<dbReference type="Pfam" id="PF12904">
    <property type="entry name" value="Collagen_bind_2"/>
    <property type="match status" value="1"/>
</dbReference>
<evidence type="ECO:0000313" key="2">
    <source>
        <dbReference type="EMBL" id="QHT71826.1"/>
    </source>
</evidence>
<gene>
    <name evidence="2" type="ORF">GXP67_36770</name>
</gene>
<dbReference type="AlphaFoldDB" id="A0A6C0GUZ2"/>
<evidence type="ECO:0000313" key="3">
    <source>
        <dbReference type="Proteomes" id="UP000480178"/>
    </source>
</evidence>
<keyword evidence="3" id="KW-1185">Reference proteome</keyword>
<dbReference type="InterPro" id="IPR024749">
    <property type="entry name" value="Collagen-bd_put"/>
</dbReference>